<organism evidence="5 6">
    <name type="scientific">Leptotrombidium deliense</name>
    <dbReference type="NCBI Taxonomy" id="299467"/>
    <lineage>
        <taxon>Eukaryota</taxon>
        <taxon>Metazoa</taxon>
        <taxon>Ecdysozoa</taxon>
        <taxon>Arthropoda</taxon>
        <taxon>Chelicerata</taxon>
        <taxon>Arachnida</taxon>
        <taxon>Acari</taxon>
        <taxon>Acariformes</taxon>
        <taxon>Trombidiformes</taxon>
        <taxon>Prostigmata</taxon>
        <taxon>Anystina</taxon>
        <taxon>Parasitengona</taxon>
        <taxon>Trombiculoidea</taxon>
        <taxon>Trombiculidae</taxon>
        <taxon>Leptotrombidium</taxon>
    </lineage>
</organism>
<dbReference type="GO" id="GO:0046983">
    <property type="term" value="F:protein dimerization activity"/>
    <property type="evidence" value="ECO:0007669"/>
    <property type="project" value="InterPro"/>
</dbReference>
<protein>
    <submittedName>
        <fullName evidence="5">Helix-loop-helix domain containing protein 2-like protein</fullName>
    </submittedName>
</protein>
<evidence type="ECO:0000259" key="4">
    <source>
        <dbReference type="PROSITE" id="PS50888"/>
    </source>
</evidence>
<feature type="domain" description="BHLH" evidence="4">
    <location>
        <begin position="291"/>
        <end position="344"/>
    </location>
</feature>
<dbReference type="OrthoDB" id="5344169at2759"/>
<keyword evidence="6" id="KW-1185">Reference proteome</keyword>
<dbReference type="GO" id="GO:0003677">
    <property type="term" value="F:DNA binding"/>
    <property type="evidence" value="ECO:0007669"/>
    <property type="project" value="UniProtKB-KW"/>
</dbReference>
<dbReference type="VEuPathDB" id="VectorBase:LDEU000710"/>
<proteinExistence type="predicted"/>
<comment type="caution">
    <text evidence="5">The sequence shown here is derived from an EMBL/GenBank/DDBJ whole genome shotgun (WGS) entry which is preliminary data.</text>
</comment>
<dbReference type="InterPro" id="IPR011598">
    <property type="entry name" value="bHLH_dom"/>
</dbReference>
<dbReference type="STRING" id="299467.A0A443SUZ0"/>
<dbReference type="Pfam" id="PF00010">
    <property type="entry name" value="HLH"/>
    <property type="match status" value="1"/>
</dbReference>
<feature type="compositionally biased region" description="Basic and acidic residues" evidence="3">
    <location>
        <begin position="289"/>
        <end position="302"/>
    </location>
</feature>
<dbReference type="InterPro" id="IPR002418">
    <property type="entry name" value="Tscrpt_reg_Myc"/>
</dbReference>
<feature type="coiled-coil region" evidence="2">
    <location>
        <begin position="341"/>
        <end position="375"/>
    </location>
</feature>
<dbReference type="InterPro" id="IPR012682">
    <property type="entry name" value="Tscrpt_reg_Myc_N"/>
</dbReference>
<dbReference type="SUPFAM" id="SSF47459">
    <property type="entry name" value="HLH, helix-loop-helix DNA-binding domain"/>
    <property type="match status" value="1"/>
</dbReference>
<gene>
    <name evidence="5" type="ORF">B4U80_02849</name>
</gene>
<dbReference type="GO" id="GO:0003700">
    <property type="term" value="F:DNA-binding transcription factor activity"/>
    <property type="evidence" value="ECO:0007669"/>
    <property type="project" value="InterPro"/>
</dbReference>
<evidence type="ECO:0000313" key="6">
    <source>
        <dbReference type="Proteomes" id="UP000288716"/>
    </source>
</evidence>
<keyword evidence="2" id="KW-0175">Coiled coil</keyword>
<dbReference type="Pfam" id="PF01056">
    <property type="entry name" value="Myc_N"/>
    <property type="match status" value="1"/>
</dbReference>
<feature type="compositionally biased region" description="Polar residues" evidence="3">
    <location>
        <begin position="175"/>
        <end position="184"/>
    </location>
</feature>
<evidence type="ECO:0000256" key="3">
    <source>
        <dbReference type="SAM" id="MobiDB-lite"/>
    </source>
</evidence>
<reference evidence="5 6" key="1">
    <citation type="journal article" date="2018" name="Gigascience">
        <title>Genomes of trombidid mites reveal novel predicted allergens and laterally-transferred genes associated with secondary metabolism.</title>
        <authorList>
            <person name="Dong X."/>
            <person name="Chaisiri K."/>
            <person name="Xia D."/>
            <person name="Armstrong S.D."/>
            <person name="Fang Y."/>
            <person name="Donnelly M.J."/>
            <person name="Kadowaki T."/>
            <person name="McGarry J.W."/>
            <person name="Darby A.C."/>
            <person name="Makepeace B.L."/>
        </authorList>
    </citation>
    <scope>NUCLEOTIDE SEQUENCE [LARGE SCALE GENOMIC DNA]</scope>
    <source>
        <strain evidence="5">UoL-UT</strain>
    </source>
</reference>
<dbReference type="InterPro" id="IPR036638">
    <property type="entry name" value="HLH_DNA-bd_sf"/>
</dbReference>
<dbReference type="FunFam" id="4.10.280.10:FF:000019">
    <property type="entry name" value="Myc proto-oncogene protein"/>
    <property type="match status" value="1"/>
</dbReference>
<dbReference type="Proteomes" id="UP000288716">
    <property type="component" value="Unassembled WGS sequence"/>
</dbReference>
<dbReference type="PANTHER" id="PTHR45851">
    <property type="entry name" value="MYC PROTO-ONCOGENE"/>
    <property type="match status" value="1"/>
</dbReference>
<evidence type="ECO:0000313" key="5">
    <source>
        <dbReference type="EMBL" id="RWS31333.1"/>
    </source>
</evidence>
<dbReference type="InterPro" id="IPR050433">
    <property type="entry name" value="Myc_transcription_factors"/>
</dbReference>
<dbReference type="EMBL" id="NCKV01000199">
    <property type="protein sequence ID" value="RWS31333.1"/>
    <property type="molecule type" value="Genomic_DNA"/>
</dbReference>
<evidence type="ECO:0000256" key="2">
    <source>
        <dbReference type="SAM" id="Coils"/>
    </source>
</evidence>
<feature type="region of interest" description="Disordered" evidence="3">
    <location>
        <begin position="165"/>
        <end position="207"/>
    </location>
</feature>
<dbReference type="PROSITE" id="PS50888">
    <property type="entry name" value="BHLH"/>
    <property type="match status" value="1"/>
</dbReference>
<dbReference type="PRINTS" id="PR00044">
    <property type="entry name" value="LEUZIPPRMYC"/>
</dbReference>
<feature type="compositionally biased region" description="Basic and acidic residues" evidence="3">
    <location>
        <begin position="194"/>
        <end position="207"/>
    </location>
</feature>
<feature type="region of interest" description="Disordered" evidence="3">
    <location>
        <begin position="275"/>
        <end position="305"/>
    </location>
</feature>
<evidence type="ECO:0000256" key="1">
    <source>
        <dbReference type="ARBA" id="ARBA00023125"/>
    </source>
</evidence>
<accession>A0A443SUZ0</accession>
<name>A0A443SUZ0_9ACAR</name>
<dbReference type="Gene3D" id="4.10.280.10">
    <property type="entry name" value="Helix-loop-helix DNA-binding domain"/>
    <property type="match status" value="1"/>
</dbReference>
<dbReference type="AlphaFoldDB" id="A0A443SUZ0"/>
<dbReference type="SMART" id="SM00353">
    <property type="entry name" value="HLH"/>
    <property type="match status" value="1"/>
</dbReference>
<keyword evidence="1" id="KW-0238">DNA-binding</keyword>
<sequence>MADESVTAVGTTCEDIWKKFDDFLLTPPQSPPIKFDLVSDTLDDDFSLSVDALSVNGLNSECVNNHNADVLHDCMWSGLCNKEYLTAESTCNANCRKQRRETISLSASPFSLISCSFTDLYNTCNDVESEGRIDDDTQGDEQEEYDDLVSCETLEAGSVFASSNESLKNDHSYGSPENSPQTPKSLIFPKSKVKSREKATKQLRIDDTQTPPITVKFVKRQSLVSKCSIGSTDTSRRCKLSQSKRSTAAAAVLAQKYHSTSKRSVEQVIKSEASSLLAKPMPKSSKSMYPERRREHNDSERKRRDHLRNAFHFLRDQIPKLKEASKKPARIVILSEATSFVNSLKEKHQYLEKTKDEELRKRERLFKKLTQLQQKCDF</sequence>